<comment type="subcellular location">
    <subcellularLocation>
        <location evidence="2">Endomembrane system</location>
    </subcellularLocation>
    <subcellularLocation>
        <location evidence="11">Endoplasmic reticulum membrane</location>
        <topology evidence="11">Single-pass type IV membrane protein</topology>
    </subcellularLocation>
</comment>
<dbReference type="Gene3D" id="3.30.40.10">
    <property type="entry name" value="Zinc/RING finger domain, C3HC4 (zinc finger)"/>
    <property type="match status" value="1"/>
</dbReference>
<dbReference type="GO" id="GO:0005789">
    <property type="term" value="C:endoplasmic reticulum membrane"/>
    <property type="evidence" value="ECO:0007669"/>
    <property type="project" value="UniProtKB-SubCell"/>
</dbReference>
<feature type="region of interest" description="Disordered" evidence="12">
    <location>
        <begin position="157"/>
        <end position="189"/>
    </location>
</feature>
<evidence type="ECO:0000256" key="5">
    <source>
        <dbReference type="ARBA" id="ARBA00022723"/>
    </source>
</evidence>
<protein>
    <recommendedName>
        <fullName evidence="11">E3 ubiquitin-protein ligase RMA</fullName>
        <ecNumber evidence="11">2.3.2.27</ecNumber>
    </recommendedName>
    <alternativeName>
        <fullName evidence="11">Protein RING membrane-anchor</fullName>
    </alternativeName>
    <alternativeName>
        <fullName evidence="11">RING-type E3 ubiquitin transferase RMA</fullName>
    </alternativeName>
</protein>
<keyword evidence="11" id="KW-0256">Endoplasmic reticulum</keyword>
<comment type="catalytic activity">
    <reaction evidence="1 11">
        <text>S-ubiquitinyl-[E2 ubiquitin-conjugating enzyme]-L-cysteine + [acceptor protein]-L-lysine = [E2 ubiquitin-conjugating enzyme]-L-cysteine + N(6)-ubiquitinyl-[acceptor protein]-L-lysine.</text>
        <dbReference type="EC" id="2.3.2.27"/>
    </reaction>
</comment>
<keyword evidence="4 11" id="KW-0808">Transferase</keyword>
<proteinExistence type="predicted"/>
<dbReference type="EC" id="2.3.2.27" evidence="11"/>
<dbReference type="SUPFAM" id="SSF57850">
    <property type="entry name" value="RING/U-box"/>
    <property type="match status" value="1"/>
</dbReference>
<sequence>MKEHTRAPLFPKKVLLFPPQSQISASRKVTLLPKQNRKRLKEERLIFTRGSTVFVNHYLASRRLFPPMEHYFQQPTTLSESIVAEAAGPKNSSAGGFDCNICLESVGDPVVTFCGHLYCWPCLYRWIHSQKASCEDPEQQPRCPVCKAEVSDQTLTPIYGRGQSGKTSNGKGAQNGPTVPHRPNGPKYGVHTLVTASTTSSSSHLSQQHHHDYRVEHGHPYSFRNYPPLPSFGFEGTTTFHPMIGMFSEMIYARIFGNSESTLFAYPNTYSAAIIDNARARRHVMQVDKSLGNFRFFLCCCIILCLLLF</sequence>
<dbReference type="GO" id="GO:0008270">
    <property type="term" value="F:zinc ion binding"/>
    <property type="evidence" value="ECO:0007669"/>
    <property type="project" value="UniProtKB-KW"/>
</dbReference>
<dbReference type="InterPro" id="IPR018957">
    <property type="entry name" value="Znf_C3HC4_RING-type"/>
</dbReference>
<keyword evidence="5 11" id="KW-0479">Metal-binding</keyword>
<comment type="function">
    <text evidence="11">E3 ubiquitin-protein ligase.</text>
</comment>
<dbReference type="SMART" id="SM00184">
    <property type="entry name" value="RING"/>
    <property type="match status" value="1"/>
</dbReference>
<dbReference type="Pfam" id="PF00097">
    <property type="entry name" value="zf-C3HC4"/>
    <property type="match status" value="1"/>
</dbReference>
<evidence type="ECO:0000313" key="14">
    <source>
        <dbReference type="EMBL" id="MBA4648256.1"/>
    </source>
</evidence>
<dbReference type="InterPro" id="IPR045103">
    <property type="entry name" value="RNF5/RNF185-like"/>
</dbReference>
<evidence type="ECO:0000259" key="13">
    <source>
        <dbReference type="PROSITE" id="PS50089"/>
    </source>
</evidence>
<dbReference type="InterPro" id="IPR017907">
    <property type="entry name" value="Znf_RING_CS"/>
</dbReference>
<keyword evidence="7 11" id="KW-0833">Ubl conjugation pathway</keyword>
<accession>A0A7C8ZPX0</accession>
<dbReference type="InterPro" id="IPR001841">
    <property type="entry name" value="Znf_RING"/>
</dbReference>
<dbReference type="PROSITE" id="PS50089">
    <property type="entry name" value="ZF_RING_2"/>
    <property type="match status" value="1"/>
</dbReference>
<reference evidence="14" key="1">
    <citation type="journal article" date="2013" name="J. Plant Res.">
        <title>Effect of fungi and light on seed germination of three Opuntia species from semiarid lands of central Mexico.</title>
        <authorList>
            <person name="Delgado-Sanchez P."/>
            <person name="Jimenez-Bremont J.F."/>
            <person name="Guerrero-Gonzalez Mde L."/>
            <person name="Flores J."/>
        </authorList>
    </citation>
    <scope>NUCLEOTIDE SEQUENCE</scope>
    <source>
        <tissue evidence="14">Cladode</tissue>
    </source>
</reference>
<dbReference type="UniPathway" id="UPA00143"/>
<dbReference type="EMBL" id="GISG01155019">
    <property type="protein sequence ID" value="MBA4648256.1"/>
    <property type="molecule type" value="Transcribed_RNA"/>
</dbReference>
<evidence type="ECO:0000256" key="2">
    <source>
        <dbReference type="ARBA" id="ARBA00004308"/>
    </source>
</evidence>
<dbReference type="GO" id="GO:0006511">
    <property type="term" value="P:ubiquitin-dependent protein catabolic process"/>
    <property type="evidence" value="ECO:0007669"/>
    <property type="project" value="UniProtKB-UniRule"/>
</dbReference>
<comment type="domain">
    <text evidence="11">The RING-type zinc finger domain is responsible for E3 ligase activity.</text>
</comment>
<dbReference type="GO" id="GO:0061630">
    <property type="term" value="F:ubiquitin protein ligase activity"/>
    <property type="evidence" value="ECO:0007669"/>
    <property type="project" value="UniProtKB-UniRule"/>
</dbReference>
<dbReference type="InterPro" id="IPR013083">
    <property type="entry name" value="Znf_RING/FYVE/PHD"/>
</dbReference>
<evidence type="ECO:0000256" key="3">
    <source>
        <dbReference type="ARBA" id="ARBA00004906"/>
    </source>
</evidence>
<feature type="compositionally biased region" description="Polar residues" evidence="12">
    <location>
        <begin position="164"/>
        <end position="177"/>
    </location>
</feature>
<evidence type="ECO:0000256" key="7">
    <source>
        <dbReference type="ARBA" id="ARBA00022786"/>
    </source>
</evidence>
<evidence type="ECO:0000256" key="4">
    <source>
        <dbReference type="ARBA" id="ARBA00022679"/>
    </source>
</evidence>
<evidence type="ECO:0000256" key="12">
    <source>
        <dbReference type="SAM" id="MobiDB-lite"/>
    </source>
</evidence>
<name>A0A7C8ZPX0_OPUST</name>
<evidence type="ECO:0000256" key="10">
    <source>
        <dbReference type="PROSITE-ProRule" id="PRU00175"/>
    </source>
</evidence>
<comment type="pathway">
    <text evidence="3 11">Protein modification; protein ubiquitination.</text>
</comment>
<evidence type="ECO:0000256" key="6">
    <source>
        <dbReference type="ARBA" id="ARBA00022771"/>
    </source>
</evidence>
<dbReference type="AlphaFoldDB" id="A0A7C8ZPX0"/>
<keyword evidence="8 11" id="KW-0862">Zinc</keyword>
<dbReference type="PROSITE" id="PS00518">
    <property type="entry name" value="ZF_RING_1"/>
    <property type="match status" value="1"/>
</dbReference>
<dbReference type="PANTHER" id="PTHR12313">
    <property type="entry name" value="E3 UBIQUITIN-PROTEIN LIGASE RNF5-RELATED"/>
    <property type="match status" value="1"/>
</dbReference>
<evidence type="ECO:0000256" key="8">
    <source>
        <dbReference type="ARBA" id="ARBA00022833"/>
    </source>
</evidence>
<dbReference type="GO" id="GO:0016567">
    <property type="term" value="P:protein ubiquitination"/>
    <property type="evidence" value="ECO:0007669"/>
    <property type="project" value="UniProtKB-UniPathway"/>
</dbReference>
<evidence type="ECO:0000256" key="11">
    <source>
        <dbReference type="RuleBase" id="RU369090"/>
    </source>
</evidence>
<keyword evidence="9" id="KW-0472">Membrane</keyword>
<reference evidence="14" key="2">
    <citation type="submission" date="2020-07" db="EMBL/GenBank/DDBJ databases">
        <authorList>
            <person name="Vera ALvarez R."/>
            <person name="Arias-Moreno D.M."/>
            <person name="Jimenez-Jacinto V."/>
            <person name="Jimenez-Bremont J.F."/>
            <person name="Swaminathan K."/>
            <person name="Moose S.P."/>
            <person name="Guerrero-Gonzalez M.L."/>
            <person name="Marino-Ramirez L."/>
            <person name="Landsman D."/>
            <person name="Rodriguez-Kessler M."/>
            <person name="Delgado-Sanchez P."/>
        </authorList>
    </citation>
    <scope>NUCLEOTIDE SEQUENCE</scope>
    <source>
        <tissue evidence="14">Cladode</tissue>
    </source>
</reference>
<keyword evidence="6 10" id="KW-0863">Zinc-finger</keyword>
<feature type="domain" description="RING-type" evidence="13">
    <location>
        <begin position="99"/>
        <end position="147"/>
    </location>
</feature>
<evidence type="ECO:0000256" key="1">
    <source>
        <dbReference type="ARBA" id="ARBA00000900"/>
    </source>
</evidence>
<evidence type="ECO:0000256" key="9">
    <source>
        <dbReference type="ARBA" id="ARBA00023136"/>
    </source>
</evidence>
<organism evidence="14">
    <name type="scientific">Opuntia streptacantha</name>
    <name type="common">Prickly pear cactus</name>
    <name type="synonym">Opuntia cardona</name>
    <dbReference type="NCBI Taxonomy" id="393608"/>
    <lineage>
        <taxon>Eukaryota</taxon>
        <taxon>Viridiplantae</taxon>
        <taxon>Streptophyta</taxon>
        <taxon>Embryophyta</taxon>
        <taxon>Tracheophyta</taxon>
        <taxon>Spermatophyta</taxon>
        <taxon>Magnoliopsida</taxon>
        <taxon>eudicotyledons</taxon>
        <taxon>Gunneridae</taxon>
        <taxon>Pentapetalae</taxon>
        <taxon>Caryophyllales</taxon>
        <taxon>Cactineae</taxon>
        <taxon>Cactaceae</taxon>
        <taxon>Opuntioideae</taxon>
        <taxon>Opuntia</taxon>
    </lineage>
</organism>